<keyword evidence="3" id="KW-0479">Metal-binding</keyword>
<dbReference type="InterPro" id="IPR009016">
    <property type="entry name" value="Fe_hydrogenase"/>
</dbReference>
<keyword evidence="10" id="KW-1185">Reference proteome</keyword>
<name>A0ABM8IGN6_9BACE</name>
<dbReference type="InterPro" id="IPR036010">
    <property type="entry name" value="2Fe-2S_ferredoxin-like_sf"/>
</dbReference>
<dbReference type="SUPFAM" id="SSF54292">
    <property type="entry name" value="2Fe-2S ferredoxin-like"/>
    <property type="match status" value="1"/>
</dbReference>
<dbReference type="InterPro" id="IPR000283">
    <property type="entry name" value="NADH_UbQ_OxRdtase_75kDa_su_CS"/>
</dbReference>
<sequence length="591" mass="65800">MINLIINDKAVQVKEGTTIFEAAKKNHILIPHFCYMENIHKIGSCRICVVEVEGSKNLMASCITEVAEGMIIHTNSERVRNARKVIYELMLSDHPKNCLTCWRNQNCELQDLGNLIQVDEYRYEGAKSKEYIDISSPSIVRDSSKCVLCRRCVTICNQIQGVCLMNPHHRGFSTFIGPTDDELLGESICTNCGQCVLVCPVGALKEKDSTEQVWEALYDKSKTVIVQTAPAVRATLGELFGYAPGTLVTGQMASALREIGFKYVFDTNFGADLTIMEEGSEFLERLKNRFTSKEKTAVLPMITSCSPGWIKYVEHQYPDQLSHLSTCKSPHMMLGALTKTYFAEKVGIDPATIFMVSVMPCTAKKFEIIRPEMYNNGLANVDAVITTRELGRMIKEVGIDFRNLPDGKFDSPLGHSSGAADIFGTTGGVMEAALRTVYELVTGRELPTEKLHLKPLMGLSRIKSAELKIEEALPDFRFLEGVTLRVAVTSGLIGAAQLMEEIKKGTSQYHFIEVMGCPGGCISGGGQPRPVNDEIRLRRLEAIYREDEGKTIRKSHENEDIKTIYHEFLGAPLGHKSHELLHTVYTPRGKK</sequence>
<dbReference type="Gene3D" id="3.30.70.20">
    <property type="match status" value="1"/>
</dbReference>
<dbReference type="CDD" id="cd00207">
    <property type="entry name" value="fer2"/>
    <property type="match status" value="1"/>
</dbReference>
<dbReference type="EMBL" id="AP028055">
    <property type="protein sequence ID" value="BEH00414.1"/>
    <property type="molecule type" value="Genomic_DNA"/>
</dbReference>
<dbReference type="InterPro" id="IPR036991">
    <property type="entry name" value="Fe_hydrogenase_ssu_sf"/>
</dbReference>
<comment type="cofactor">
    <cofactor evidence="1">
        <name>[4Fe-4S] cluster</name>
        <dbReference type="ChEBI" id="CHEBI:49883"/>
    </cofactor>
</comment>
<dbReference type="PANTHER" id="PTHR11615">
    <property type="entry name" value="NITRATE, FORMATE, IRON DEHYDROGENASE"/>
    <property type="match status" value="1"/>
</dbReference>
<dbReference type="SUPFAM" id="SSF53920">
    <property type="entry name" value="Fe-only hydrogenase"/>
    <property type="match status" value="1"/>
</dbReference>
<evidence type="ECO:0000259" key="6">
    <source>
        <dbReference type="PROSITE" id="PS51085"/>
    </source>
</evidence>
<dbReference type="Pfam" id="PF02256">
    <property type="entry name" value="Fe_hyd_SSU"/>
    <property type="match status" value="1"/>
</dbReference>
<keyword evidence="4" id="KW-0408">Iron</keyword>
<protein>
    <submittedName>
        <fullName evidence="9">Ferredoxin</fullName>
    </submittedName>
</protein>
<evidence type="ECO:0000256" key="4">
    <source>
        <dbReference type="ARBA" id="ARBA00023004"/>
    </source>
</evidence>
<dbReference type="Pfam" id="PF22117">
    <property type="entry name" value="Fer4_Nqo3"/>
    <property type="match status" value="1"/>
</dbReference>
<dbReference type="PROSITE" id="PS51839">
    <property type="entry name" value="4FE4S_HC3"/>
    <property type="match status" value="1"/>
</dbReference>
<dbReference type="InterPro" id="IPR013352">
    <property type="entry name" value="Fe_hydrogenase_subset"/>
</dbReference>
<dbReference type="InterPro" id="IPR004108">
    <property type="entry name" value="Fe_hydrogenase_lsu_C"/>
</dbReference>
<evidence type="ECO:0000313" key="10">
    <source>
        <dbReference type="Proteomes" id="UP001496674"/>
    </source>
</evidence>
<dbReference type="Pfam" id="PF02906">
    <property type="entry name" value="Fe_hyd_lg_C"/>
    <property type="match status" value="1"/>
</dbReference>
<dbReference type="PROSITE" id="PS51085">
    <property type="entry name" value="2FE2S_FER_2"/>
    <property type="match status" value="1"/>
</dbReference>
<evidence type="ECO:0000313" key="9">
    <source>
        <dbReference type="EMBL" id="BEH00414.1"/>
    </source>
</evidence>
<feature type="domain" description="2Fe-2S ferredoxin-type" evidence="6">
    <location>
        <begin position="1"/>
        <end position="78"/>
    </location>
</feature>
<dbReference type="Gene3D" id="4.10.260.20">
    <property type="entry name" value="Iron hydrogenase, small subunit"/>
    <property type="match status" value="1"/>
</dbReference>
<evidence type="ECO:0000256" key="1">
    <source>
        <dbReference type="ARBA" id="ARBA00001966"/>
    </source>
</evidence>
<feature type="domain" description="4Fe-4S ferredoxin-type" evidence="7">
    <location>
        <begin position="137"/>
        <end position="168"/>
    </location>
</feature>
<dbReference type="PROSITE" id="PS00641">
    <property type="entry name" value="COMPLEX1_75K_1"/>
    <property type="match status" value="1"/>
</dbReference>
<dbReference type="NCBIfam" id="NF040763">
    <property type="entry name" value="FeFe_hydrog_A6"/>
    <property type="match status" value="1"/>
</dbReference>
<feature type="domain" description="4Fe-4S ferredoxin-type" evidence="7">
    <location>
        <begin position="180"/>
        <end position="209"/>
    </location>
</feature>
<dbReference type="RefSeq" id="WP_353331746.1">
    <property type="nucleotide sequence ID" value="NZ_AP028055.1"/>
</dbReference>
<dbReference type="InterPro" id="IPR017896">
    <property type="entry name" value="4Fe4S_Fe-S-bd"/>
</dbReference>
<dbReference type="Gene3D" id="3.40.950.10">
    <property type="entry name" value="Fe-only Hydrogenase (Larger Subunit), Chain L, domain 3"/>
    <property type="match status" value="1"/>
</dbReference>
<dbReference type="Pfam" id="PF13510">
    <property type="entry name" value="Fer2_4"/>
    <property type="match status" value="1"/>
</dbReference>
<dbReference type="InterPro" id="IPR019574">
    <property type="entry name" value="NADH_UbQ_OxRdtase_Gsu_4Fe4S-bd"/>
</dbReference>
<evidence type="ECO:0000256" key="2">
    <source>
        <dbReference type="ARBA" id="ARBA00022485"/>
    </source>
</evidence>
<dbReference type="InterPro" id="IPR003149">
    <property type="entry name" value="Fe_hydrogenase_ssu"/>
</dbReference>
<dbReference type="SUPFAM" id="SSF54862">
    <property type="entry name" value="4Fe-4S ferredoxins"/>
    <property type="match status" value="1"/>
</dbReference>
<proteinExistence type="predicted"/>
<dbReference type="Gene3D" id="3.40.50.1780">
    <property type="match status" value="1"/>
</dbReference>
<dbReference type="SMART" id="SM00902">
    <property type="entry name" value="Fe_hyd_SSU"/>
    <property type="match status" value="1"/>
</dbReference>
<evidence type="ECO:0000256" key="3">
    <source>
        <dbReference type="ARBA" id="ARBA00022723"/>
    </source>
</evidence>
<dbReference type="InterPro" id="IPR017900">
    <property type="entry name" value="4Fe4S_Fe_S_CS"/>
</dbReference>
<evidence type="ECO:0000259" key="8">
    <source>
        <dbReference type="PROSITE" id="PS51839"/>
    </source>
</evidence>
<feature type="domain" description="4Fe-4S His(Cys)3-ligated-type" evidence="8">
    <location>
        <begin position="78"/>
        <end position="117"/>
    </location>
</feature>
<organism evidence="9 10">
    <name type="scientific">Bacteroides sedimenti</name>
    <dbReference type="NCBI Taxonomy" id="2136147"/>
    <lineage>
        <taxon>Bacteria</taxon>
        <taxon>Pseudomonadati</taxon>
        <taxon>Bacteroidota</taxon>
        <taxon>Bacteroidia</taxon>
        <taxon>Bacteroidales</taxon>
        <taxon>Bacteroidaceae</taxon>
        <taxon>Bacteroides</taxon>
    </lineage>
</organism>
<keyword evidence="2" id="KW-0004">4Fe-4S</keyword>
<gene>
    <name evidence="9" type="ORF">BSYN_26780</name>
</gene>
<dbReference type="NCBIfam" id="TIGR02512">
    <property type="entry name" value="FeFe_hydrog_A"/>
    <property type="match status" value="1"/>
</dbReference>
<evidence type="ECO:0000256" key="5">
    <source>
        <dbReference type="ARBA" id="ARBA00023014"/>
    </source>
</evidence>
<dbReference type="InterPro" id="IPR049830">
    <property type="entry name" value="HndD"/>
</dbReference>
<dbReference type="PROSITE" id="PS00198">
    <property type="entry name" value="4FE4S_FER_1"/>
    <property type="match status" value="1"/>
</dbReference>
<dbReference type="SMART" id="SM00929">
    <property type="entry name" value="NADH-G_4Fe-4S_3"/>
    <property type="match status" value="1"/>
</dbReference>
<dbReference type="InterPro" id="IPR054351">
    <property type="entry name" value="NADH_UbQ_OxRdtase_ferredoxin"/>
</dbReference>
<accession>A0ABM8IGN6</accession>
<keyword evidence="5" id="KW-0411">Iron-sulfur</keyword>
<reference evidence="9 10" key="1">
    <citation type="submission" date="2023-04" db="EMBL/GenBank/DDBJ databases">
        <title>Draft genome sequence of acteroides sedimenti strain YN3PY1.</title>
        <authorList>
            <person name="Yoshida N."/>
        </authorList>
    </citation>
    <scope>NUCLEOTIDE SEQUENCE [LARGE SCALE GENOMIC DNA]</scope>
    <source>
        <strain evidence="9 10">YN3PY1</strain>
    </source>
</reference>
<dbReference type="PROSITE" id="PS51379">
    <property type="entry name" value="4FE4S_FER_2"/>
    <property type="match status" value="2"/>
</dbReference>
<dbReference type="Gene3D" id="3.10.20.740">
    <property type="match status" value="1"/>
</dbReference>
<evidence type="ECO:0000259" key="7">
    <source>
        <dbReference type="PROSITE" id="PS51379"/>
    </source>
</evidence>
<dbReference type="Pfam" id="PF10588">
    <property type="entry name" value="NADH-G_4Fe-4S_3"/>
    <property type="match status" value="1"/>
</dbReference>
<dbReference type="Proteomes" id="UP001496674">
    <property type="component" value="Chromosome"/>
</dbReference>
<dbReference type="InterPro" id="IPR001041">
    <property type="entry name" value="2Fe-2S_ferredoxin-type"/>
</dbReference>
<dbReference type="InterPro" id="IPR050340">
    <property type="entry name" value="Cytosolic_Fe-S_CAF"/>
</dbReference>